<evidence type="ECO:0000256" key="2">
    <source>
        <dbReference type="ARBA" id="ARBA00005297"/>
    </source>
</evidence>
<feature type="domain" description="Chorismate-utilising enzyme C-terminal" evidence="6">
    <location>
        <begin position="148"/>
        <end position="388"/>
    </location>
</feature>
<dbReference type="InterPro" id="IPR004561">
    <property type="entry name" value="IsoChor_synthase"/>
</dbReference>
<dbReference type="EMBL" id="CP138335">
    <property type="protein sequence ID" value="XBW07780.1"/>
    <property type="molecule type" value="Genomic_DNA"/>
</dbReference>
<gene>
    <name evidence="7" type="ORF">SAC06_09060</name>
</gene>
<dbReference type="PANTHER" id="PTHR42839">
    <property type="entry name" value="ISOCHORISMATE SYNTHASE ENTC"/>
    <property type="match status" value="1"/>
</dbReference>
<dbReference type="RefSeq" id="WP_350257982.1">
    <property type="nucleotide sequence ID" value="NZ_CP138335.1"/>
</dbReference>
<dbReference type="NCBIfam" id="TIGR00543">
    <property type="entry name" value="isochor_syn"/>
    <property type="match status" value="1"/>
</dbReference>
<evidence type="ECO:0000256" key="4">
    <source>
        <dbReference type="ARBA" id="ARBA00023235"/>
    </source>
</evidence>
<evidence type="ECO:0000256" key="1">
    <source>
        <dbReference type="ARBA" id="ARBA00000799"/>
    </source>
</evidence>
<dbReference type="Pfam" id="PF00425">
    <property type="entry name" value="Chorismate_bind"/>
    <property type="match status" value="1"/>
</dbReference>
<name>A0AAU7V6S0_9ACTO</name>
<comment type="catalytic activity">
    <reaction evidence="1">
        <text>chorismate = isochorismate</text>
        <dbReference type="Rhea" id="RHEA:18985"/>
        <dbReference type="ChEBI" id="CHEBI:29748"/>
        <dbReference type="ChEBI" id="CHEBI:29780"/>
        <dbReference type="EC" id="5.4.4.2"/>
    </reaction>
</comment>
<evidence type="ECO:0000313" key="7">
    <source>
        <dbReference type="EMBL" id="XBW07780.1"/>
    </source>
</evidence>
<dbReference type="AlphaFoldDB" id="A0AAU7V6S0"/>
<dbReference type="KEGG" id="sapp:SAC06_09060"/>
<dbReference type="EC" id="5.4.4.2" evidence="3"/>
<protein>
    <recommendedName>
        <fullName evidence="3">isochorismate synthase</fullName>
        <ecNumber evidence="3">5.4.4.2</ecNumber>
    </recommendedName>
    <alternativeName>
        <fullName evidence="5">Isochorismate mutase</fullName>
    </alternativeName>
</protein>
<reference evidence="7" key="1">
    <citation type="submission" date="2023-11" db="EMBL/GenBank/DDBJ databases">
        <title>Scrofimicrobium hongkongense sp. nov., isolated from a patient with peritonitis.</title>
        <authorList>
            <person name="Lao H.Y."/>
            <person name="Wong A.Y.P."/>
            <person name="Ng T.L."/>
            <person name="Wong R.Y.L."/>
            <person name="Yau M.C.Y."/>
            <person name="Lam J.Y.W."/>
            <person name="Siu G.K.H."/>
        </authorList>
    </citation>
    <scope>NUCLEOTIDE SEQUENCE</scope>
    <source>
        <strain evidence="7">R131</strain>
    </source>
</reference>
<organism evidence="7">
    <name type="scientific">Scrofimicrobium appendicitidis</name>
    <dbReference type="NCBI Taxonomy" id="3079930"/>
    <lineage>
        <taxon>Bacteria</taxon>
        <taxon>Bacillati</taxon>
        <taxon>Actinomycetota</taxon>
        <taxon>Actinomycetes</taxon>
        <taxon>Actinomycetales</taxon>
        <taxon>Actinomycetaceae</taxon>
        <taxon>Scrofimicrobium</taxon>
    </lineage>
</organism>
<dbReference type="PANTHER" id="PTHR42839:SF2">
    <property type="entry name" value="ISOCHORISMATE SYNTHASE ENTC"/>
    <property type="match status" value="1"/>
</dbReference>
<evidence type="ECO:0000256" key="5">
    <source>
        <dbReference type="ARBA" id="ARBA00041564"/>
    </source>
</evidence>
<dbReference type="Gene3D" id="3.60.120.10">
    <property type="entry name" value="Anthranilate synthase"/>
    <property type="match status" value="1"/>
</dbReference>
<dbReference type="InterPro" id="IPR015890">
    <property type="entry name" value="Chorismate_C"/>
</dbReference>
<dbReference type="InterPro" id="IPR005801">
    <property type="entry name" value="ADC_synthase"/>
</dbReference>
<dbReference type="GO" id="GO:0008909">
    <property type="term" value="F:isochorismate synthase activity"/>
    <property type="evidence" value="ECO:0007669"/>
    <property type="project" value="UniProtKB-EC"/>
</dbReference>
<accession>A0AAU7V6S0</accession>
<sequence>MEPELFVRIERTTTTDLLSLVPSELLCWIGPDRKLVGWGEALKIEFVGNHAIRDAARRWDDLVDHCVLTDLANSELARSAPIALASFGFAAHTPGYLIVPKVLLVQEGDETLIITASTEGPAESAPELTRHEFSTPQGLWTDPGRMTQSQWLTAVRRLTNLLQAGAASKVVLTRDIVVSAATEIDERFLVQRLTELYPTTWVYAVAGLVGATPEMLAAMNGTSVVSRVLAGTSAPGQGQELLDSLKNRSEHHFAVESVARALAPRAEKLNVPTEPKLLDLPNVTHLATDVTAEIKDANVLDIVDALHPTAAVCGTPTKLAFDILEDLEGTQRGRYSGPVGWIDASGSGEFGIALRCGQIEGNSIRVFAGGGIMPDSIPEVELAETRAKMRPVLEALGLED</sequence>
<keyword evidence="4 7" id="KW-0413">Isomerase</keyword>
<dbReference type="SUPFAM" id="SSF56322">
    <property type="entry name" value="ADC synthase"/>
    <property type="match status" value="1"/>
</dbReference>
<evidence type="ECO:0000256" key="3">
    <source>
        <dbReference type="ARBA" id="ARBA00012824"/>
    </source>
</evidence>
<comment type="similarity">
    <text evidence="2">Belongs to the isochorismate synthase family.</text>
</comment>
<proteinExistence type="inferred from homology"/>
<evidence type="ECO:0000259" key="6">
    <source>
        <dbReference type="Pfam" id="PF00425"/>
    </source>
</evidence>